<accession>A0A923PI65</accession>
<feature type="domain" description="FAD dependent oxidoreductase" evidence="1">
    <location>
        <begin position="17"/>
        <end position="373"/>
    </location>
</feature>
<dbReference type="InterPro" id="IPR006076">
    <property type="entry name" value="FAD-dep_OxRdtase"/>
</dbReference>
<dbReference type="EMBL" id="JACSIT010000100">
    <property type="protein sequence ID" value="MBC6994598.1"/>
    <property type="molecule type" value="Genomic_DNA"/>
</dbReference>
<gene>
    <name evidence="2" type="ORF">H9S92_10520</name>
</gene>
<dbReference type="InterPro" id="IPR036188">
    <property type="entry name" value="FAD/NAD-bd_sf"/>
</dbReference>
<dbReference type="Proteomes" id="UP000650081">
    <property type="component" value="Unassembled WGS sequence"/>
</dbReference>
<comment type="caution">
    <text evidence="2">The sequence shown here is derived from an EMBL/GenBank/DDBJ whole genome shotgun (WGS) entry which is preliminary data.</text>
</comment>
<reference evidence="2" key="1">
    <citation type="submission" date="2020-08" db="EMBL/GenBank/DDBJ databases">
        <title>Lewinella bacteria from marine environments.</title>
        <authorList>
            <person name="Zhong Y."/>
        </authorList>
    </citation>
    <scope>NUCLEOTIDE SEQUENCE</scope>
    <source>
        <strain evidence="2">KCTC 42187</strain>
    </source>
</reference>
<dbReference type="Gene3D" id="3.30.9.10">
    <property type="entry name" value="D-Amino Acid Oxidase, subunit A, domain 2"/>
    <property type="match status" value="1"/>
</dbReference>
<dbReference type="Gene3D" id="3.50.50.60">
    <property type="entry name" value="FAD/NAD(P)-binding domain"/>
    <property type="match status" value="1"/>
</dbReference>
<sequence>MSTPSYWETTTFLRPADVVVIGAGLTGLQAALEIKRREPQRDVLVVERSPIPHGASTRNAGFACFGAPTELLADLDAYGAESMLDTVRQRYAGVLALEKNFAHRSIGWEKTGGYEVVDAPETEAMLRERLPALNALLAGVTGEPATWREVPGRSTHRLTLFNPCEAQLHPGLLVTRLLEDAQREGVRLLFGAEVTQLGAAAGAVDIELAGLGTLRASQALIAVNAFARKLLPEDFPEHIRPVRNQVLLSRPLKNFHLQGCYHYHEGYVYFRNVGPDRLLIGGARHVAGPASETEEFGYNPVPVAFLLEKLRQWYPERRWEEADFPVRWSGILAQGESKTPILRFAEEGVLVAGRLAGMGVALSADLARRAADLLLR</sequence>
<keyword evidence="3" id="KW-1185">Reference proteome</keyword>
<dbReference type="PANTHER" id="PTHR13847">
    <property type="entry name" value="SARCOSINE DEHYDROGENASE-RELATED"/>
    <property type="match status" value="1"/>
</dbReference>
<evidence type="ECO:0000259" key="1">
    <source>
        <dbReference type="Pfam" id="PF01266"/>
    </source>
</evidence>
<dbReference type="AlphaFoldDB" id="A0A923PI65"/>
<name>A0A923PI65_9BACT</name>
<evidence type="ECO:0000313" key="2">
    <source>
        <dbReference type="EMBL" id="MBC6994598.1"/>
    </source>
</evidence>
<dbReference type="RefSeq" id="WP_187466668.1">
    <property type="nucleotide sequence ID" value="NZ_JACSIT010000100.1"/>
</dbReference>
<dbReference type="GO" id="GO:0005737">
    <property type="term" value="C:cytoplasm"/>
    <property type="evidence" value="ECO:0007669"/>
    <property type="project" value="TreeGrafter"/>
</dbReference>
<protein>
    <submittedName>
        <fullName evidence="2">FAD-binding oxidoreductase</fullName>
    </submittedName>
</protein>
<organism evidence="2 3">
    <name type="scientific">Neolewinella lacunae</name>
    <dbReference type="NCBI Taxonomy" id="1517758"/>
    <lineage>
        <taxon>Bacteria</taxon>
        <taxon>Pseudomonadati</taxon>
        <taxon>Bacteroidota</taxon>
        <taxon>Saprospiria</taxon>
        <taxon>Saprospirales</taxon>
        <taxon>Lewinellaceae</taxon>
        <taxon>Neolewinella</taxon>
    </lineage>
</organism>
<evidence type="ECO:0000313" key="3">
    <source>
        <dbReference type="Proteomes" id="UP000650081"/>
    </source>
</evidence>
<dbReference type="PANTHER" id="PTHR13847:SF281">
    <property type="entry name" value="FAD DEPENDENT OXIDOREDUCTASE DOMAIN-CONTAINING PROTEIN"/>
    <property type="match status" value="1"/>
</dbReference>
<proteinExistence type="predicted"/>
<dbReference type="Pfam" id="PF01266">
    <property type="entry name" value="DAO"/>
    <property type="match status" value="1"/>
</dbReference>
<dbReference type="SUPFAM" id="SSF51905">
    <property type="entry name" value="FAD/NAD(P)-binding domain"/>
    <property type="match status" value="1"/>
</dbReference>